<dbReference type="InterPro" id="IPR018200">
    <property type="entry name" value="USP_CS"/>
</dbReference>
<gene>
    <name evidence="9" type="ORF">LSH36_16g07049</name>
</gene>
<evidence type="ECO:0000256" key="3">
    <source>
        <dbReference type="ARBA" id="ARBA00022786"/>
    </source>
</evidence>
<dbReference type="AlphaFoldDB" id="A0AAD9KBX6"/>
<dbReference type="InterPro" id="IPR029071">
    <property type="entry name" value="Ubiquitin-like_domsf"/>
</dbReference>
<evidence type="ECO:0000256" key="2">
    <source>
        <dbReference type="ARBA" id="ARBA00022670"/>
    </source>
</evidence>
<comment type="similarity">
    <text evidence="6">Belongs to the peptidase C19 family.</text>
</comment>
<reference evidence="9" key="1">
    <citation type="journal article" date="2023" name="Mol. Biol. Evol.">
        <title>Third-Generation Sequencing Reveals the Adaptive Role of the Epigenome in Three Deep-Sea Polychaetes.</title>
        <authorList>
            <person name="Perez M."/>
            <person name="Aroh O."/>
            <person name="Sun Y."/>
            <person name="Lan Y."/>
            <person name="Juniper S.K."/>
            <person name="Young C.R."/>
            <person name="Angers B."/>
            <person name="Qian P.Y."/>
        </authorList>
    </citation>
    <scope>NUCLEOTIDE SEQUENCE</scope>
    <source>
        <strain evidence="9">P08H-3</strain>
    </source>
</reference>
<dbReference type="PROSITE" id="PS50235">
    <property type="entry name" value="USP_3"/>
    <property type="match status" value="1"/>
</dbReference>
<dbReference type="PROSITE" id="PS00973">
    <property type="entry name" value="USP_2"/>
    <property type="match status" value="1"/>
</dbReference>
<dbReference type="InterPro" id="IPR028889">
    <property type="entry name" value="USP"/>
</dbReference>
<evidence type="ECO:0000313" key="9">
    <source>
        <dbReference type="EMBL" id="KAK2168526.1"/>
    </source>
</evidence>
<sequence>MIKGAVIKDDDWGNAKIKEGSTLLMMGSADELPKEPAEKPVFVEDMSDTQLAAALKMPAGLTNLGNTCYMNATLQCLRAIPELKDTLKGYTGQLGGALNPDESITTAVRDLYSQMDHTASAIPPIVMLQVLHMCYPQFAEKNEHGTYQQQDANECWTEIVRCLQRRLPASKLDNSKEAVSAAAASKGFIDQYMSGEFAITMKCIEAEEEEPTHSTETFYQLSCFIEKEVKYLYTGLKSRLEEHISKHSPTLGRDAQYSRKCEIRRLPAYITVQMVRFFYKEKEGVNAKILKDIKFPEILDVLDLCTEELKTKLIPARDRFKEEEDKKAEQLQEIKSKGTVSKEGETTDSKKMKALPYSFPDDPGSNNSGYYELQAVLTHKGRSSSSGHYVGWCRNKGDEWVMFDDDKVTAVTKEDILRLSGGGDWHCAYLLLYGPRILEIEEETTSDKASSESTPMESSSS</sequence>
<keyword evidence="5 6" id="KW-0788">Thiol protease</keyword>
<keyword evidence="4 6" id="KW-0378">Hydrolase</keyword>
<evidence type="ECO:0000259" key="8">
    <source>
        <dbReference type="PROSITE" id="PS50235"/>
    </source>
</evidence>
<dbReference type="GO" id="GO:0016579">
    <property type="term" value="P:protein deubiquitination"/>
    <property type="evidence" value="ECO:0007669"/>
    <property type="project" value="InterPro"/>
</dbReference>
<dbReference type="InterPro" id="IPR001394">
    <property type="entry name" value="Peptidase_C19_UCH"/>
</dbReference>
<keyword evidence="2 6" id="KW-0645">Protease</keyword>
<evidence type="ECO:0000256" key="7">
    <source>
        <dbReference type="SAM" id="MobiDB-lite"/>
    </source>
</evidence>
<evidence type="ECO:0000256" key="6">
    <source>
        <dbReference type="RuleBase" id="RU366025"/>
    </source>
</evidence>
<dbReference type="InterPro" id="IPR038765">
    <property type="entry name" value="Papain-like_cys_pep_sf"/>
</dbReference>
<organism evidence="9 10">
    <name type="scientific">Paralvinella palmiformis</name>
    <dbReference type="NCBI Taxonomy" id="53620"/>
    <lineage>
        <taxon>Eukaryota</taxon>
        <taxon>Metazoa</taxon>
        <taxon>Spiralia</taxon>
        <taxon>Lophotrochozoa</taxon>
        <taxon>Annelida</taxon>
        <taxon>Polychaeta</taxon>
        <taxon>Sedentaria</taxon>
        <taxon>Canalipalpata</taxon>
        <taxon>Terebellida</taxon>
        <taxon>Terebelliformia</taxon>
        <taxon>Alvinellidae</taxon>
        <taxon>Paralvinella</taxon>
    </lineage>
</organism>
<feature type="domain" description="USP" evidence="8">
    <location>
        <begin position="59"/>
        <end position="436"/>
    </location>
</feature>
<protein>
    <recommendedName>
        <fullName evidence="6">Ubiquitin carboxyl-terminal hydrolase</fullName>
        <ecNumber evidence="6">3.4.19.12</ecNumber>
    </recommendedName>
</protein>
<dbReference type="EMBL" id="JAODUP010000016">
    <property type="protein sequence ID" value="KAK2168526.1"/>
    <property type="molecule type" value="Genomic_DNA"/>
</dbReference>
<dbReference type="GO" id="GO:0070628">
    <property type="term" value="F:proteasome binding"/>
    <property type="evidence" value="ECO:0007669"/>
    <property type="project" value="TreeGrafter"/>
</dbReference>
<dbReference type="GO" id="GO:0043161">
    <property type="term" value="P:proteasome-mediated ubiquitin-dependent protein catabolic process"/>
    <property type="evidence" value="ECO:0007669"/>
    <property type="project" value="InterPro"/>
</dbReference>
<dbReference type="GO" id="GO:0061136">
    <property type="term" value="P:regulation of proteasomal protein catabolic process"/>
    <property type="evidence" value="ECO:0007669"/>
    <property type="project" value="TreeGrafter"/>
</dbReference>
<comment type="catalytic activity">
    <reaction evidence="1 6">
        <text>Thiol-dependent hydrolysis of ester, thioester, amide, peptide and isopeptide bonds formed by the C-terminal Gly of ubiquitin (a 76-residue protein attached to proteins as an intracellular targeting signal).</text>
        <dbReference type="EC" id="3.4.19.12"/>
    </reaction>
</comment>
<proteinExistence type="inferred from homology"/>
<dbReference type="SUPFAM" id="SSF54236">
    <property type="entry name" value="Ubiquitin-like"/>
    <property type="match status" value="1"/>
</dbReference>
<dbReference type="FunFam" id="3.90.70.10:FF:000032">
    <property type="entry name" value="Ubiquitin carboxyl-terminal hydrolase 14"/>
    <property type="match status" value="1"/>
</dbReference>
<dbReference type="PANTHER" id="PTHR43982:SF1">
    <property type="entry name" value="UBIQUITIN CARBOXYL-TERMINAL HYDROLASE 14"/>
    <property type="match status" value="1"/>
</dbReference>
<dbReference type="EC" id="3.4.19.12" evidence="6"/>
<keyword evidence="10" id="KW-1185">Reference proteome</keyword>
<dbReference type="PANTHER" id="PTHR43982">
    <property type="entry name" value="UBIQUITIN CARBOXYL-TERMINAL HYDROLASE"/>
    <property type="match status" value="1"/>
</dbReference>
<evidence type="ECO:0000256" key="4">
    <source>
        <dbReference type="ARBA" id="ARBA00022801"/>
    </source>
</evidence>
<dbReference type="Gene3D" id="3.90.70.10">
    <property type="entry name" value="Cysteine proteinases"/>
    <property type="match status" value="1"/>
</dbReference>
<evidence type="ECO:0000256" key="1">
    <source>
        <dbReference type="ARBA" id="ARBA00000707"/>
    </source>
</evidence>
<dbReference type="CDD" id="cd02657">
    <property type="entry name" value="Peptidase_C19A"/>
    <property type="match status" value="1"/>
</dbReference>
<evidence type="ECO:0000256" key="5">
    <source>
        <dbReference type="ARBA" id="ARBA00022807"/>
    </source>
</evidence>
<dbReference type="PROSITE" id="PS00972">
    <property type="entry name" value="USP_1"/>
    <property type="match status" value="1"/>
</dbReference>
<dbReference type="Pfam" id="PF00443">
    <property type="entry name" value="UCH"/>
    <property type="match status" value="1"/>
</dbReference>
<evidence type="ECO:0000313" key="10">
    <source>
        <dbReference type="Proteomes" id="UP001208570"/>
    </source>
</evidence>
<accession>A0AAD9KBX6</accession>
<dbReference type="Proteomes" id="UP001208570">
    <property type="component" value="Unassembled WGS sequence"/>
</dbReference>
<keyword evidence="3 6" id="KW-0833">Ubl conjugation pathway</keyword>
<dbReference type="InterPro" id="IPR044635">
    <property type="entry name" value="UBP14-like"/>
</dbReference>
<feature type="region of interest" description="Disordered" evidence="7">
    <location>
        <begin position="324"/>
        <end position="348"/>
    </location>
</feature>
<dbReference type="GO" id="GO:0004843">
    <property type="term" value="F:cysteine-type deubiquitinase activity"/>
    <property type="evidence" value="ECO:0007669"/>
    <property type="project" value="UniProtKB-UniRule"/>
</dbReference>
<dbReference type="SUPFAM" id="SSF54001">
    <property type="entry name" value="Cysteine proteinases"/>
    <property type="match status" value="1"/>
</dbReference>
<comment type="caution">
    <text evidence="9">The sequence shown here is derived from an EMBL/GenBank/DDBJ whole genome shotgun (WGS) entry which is preliminary data.</text>
</comment>
<name>A0AAD9KBX6_9ANNE</name>